<feature type="domain" description="Heterokaryon incompatibility" evidence="1">
    <location>
        <begin position="12"/>
        <end position="170"/>
    </location>
</feature>
<feature type="non-terminal residue" evidence="2">
    <location>
        <position position="559"/>
    </location>
</feature>
<dbReference type="Pfam" id="PF06985">
    <property type="entry name" value="HET"/>
    <property type="match status" value="1"/>
</dbReference>
<proteinExistence type="predicted"/>
<gene>
    <name evidence="2" type="ORF">COCHEDRAFT_1038840</name>
</gene>
<dbReference type="AlphaFoldDB" id="M2SV57"/>
<keyword evidence="3" id="KW-1185">Reference proteome</keyword>
<dbReference type="eggNOG" id="ENOG502SHD2">
    <property type="taxonomic scope" value="Eukaryota"/>
</dbReference>
<dbReference type="OMA" id="HIVPLEF"/>
<dbReference type="PANTHER" id="PTHR24148:SF64">
    <property type="entry name" value="HETEROKARYON INCOMPATIBILITY DOMAIN-CONTAINING PROTEIN"/>
    <property type="match status" value="1"/>
</dbReference>
<feature type="non-terminal residue" evidence="2">
    <location>
        <position position="1"/>
    </location>
</feature>
<evidence type="ECO:0000313" key="2">
    <source>
        <dbReference type="EMBL" id="EMD89245.1"/>
    </source>
</evidence>
<name>M2SV57_COCH5</name>
<sequence>LKPLQRSHSSPFDALSYTWGSPADPETLLIGSREKGKLHITQNLATALPYLRFPERERLIWIDAICINQSDYDERALQVQLMPDIYKAAEHVVCWVGKESDNSAIAFDAIRQLDRKLDVNLTEDTAKPRAEGDEHWADISTPLPFDDRVMQAISDLLGRSWFERLWVHQEVRLGSNRAVLQCGDLSIEWHKVVQANWSFRFKPWRHIVPLEFRRRMGIVNRTNFPIATNIGIIIRRTCRLKCSNPRDRVYAMRSTVRQEEQDMHIDVNYKLPVGKVYQSYVERFISHFQSLRLLPFCELQDHSLEMPTWVPDWSHPPNTNYPRAARYASGYMKANVLSISDERLEIAGMHIGTVAQRTVVNAGGTDEASIVQFIRDSAPPGILTSVHPGNVPMIEAFCCTLCFDVFRERAVPERAVFPSFTYSLKFLESILTADSDASKLNTPETTTYLRYVADACKGRSIIKTRSGHIGLAPSICEPEDRIYVFPGCRELIAVRKHGSDSEFRVVGHAYVHGMADGELIFGPLPRHYDVVLHSEEGALKGLQFRNSKDGTLEEQNPRL</sequence>
<evidence type="ECO:0000313" key="3">
    <source>
        <dbReference type="Proteomes" id="UP000016936"/>
    </source>
</evidence>
<accession>M2SV57</accession>
<dbReference type="OrthoDB" id="4850726at2759"/>
<dbReference type="InterPro" id="IPR052895">
    <property type="entry name" value="HetReg/Transcr_Mod"/>
</dbReference>
<dbReference type="InterPro" id="IPR010730">
    <property type="entry name" value="HET"/>
</dbReference>
<dbReference type="EMBL" id="KB445579">
    <property type="protein sequence ID" value="EMD89245.1"/>
    <property type="molecule type" value="Genomic_DNA"/>
</dbReference>
<dbReference type="HOGENOM" id="CLU_004184_7_4_1"/>
<dbReference type="Proteomes" id="UP000016936">
    <property type="component" value="Unassembled WGS sequence"/>
</dbReference>
<dbReference type="STRING" id="701091.M2SV57"/>
<evidence type="ECO:0000259" key="1">
    <source>
        <dbReference type="Pfam" id="PF06985"/>
    </source>
</evidence>
<dbReference type="PANTHER" id="PTHR24148">
    <property type="entry name" value="ANKYRIN REPEAT DOMAIN-CONTAINING PROTEIN 39 HOMOLOG-RELATED"/>
    <property type="match status" value="1"/>
</dbReference>
<reference evidence="3" key="2">
    <citation type="journal article" date="2013" name="PLoS Genet.">
        <title>Comparative genome structure, secondary metabolite, and effector coding capacity across Cochliobolus pathogens.</title>
        <authorList>
            <person name="Condon B.J."/>
            <person name="Leng Y."/>
            <person name="Wu D."/>
            <person name="Bushley K.E."/>
            <person name="Ohm R.A."/>
            <person name="Otillar R."/>
            <person name="Martin J."/>
            <person name="Schackwitz W."/>
            <person name="Grimwood J."/>
            <person name="MohdZainudin N."/>
            <person name="Xue C."/>
            <person name="Wang R."/>
            <person name="Manning V.A."/>
            <person name="Dhillon B."/>
            <person name="Tu Z.J."/>
            <person name="Steffenson B.J."/>
            <person name="Salamov A."/>
            <person name="Sun H."/>
            <person name="Lowry S."/>
            <person name="LaButti K."/>
            <person name="Han J."/>
            <person name="Copeland A."/>
            <person name="Lindquist E."/>
            <person name="Barry K."/>
            <person name="Schmutz J."/>
            <person name="Baker S.E."/>
            <person name="Ciuffetti L.M."/>
            <person name="Grigoriev I.V."/>
            <person name="Zhong S."/>
            <person name="Turgeon B.G."/>
        </authorList>
    </citation>
    <scope>NUCLEOTIDE SEQUENCE [LARGE SCALE GENOMIC DNA]</scope>
    <source>
        <strain evidence="3">C5 / ATCC 48332 / race O</strain>
    </source>
</reference>
<reference evidence="2 3" key="1">
    <citation type="journal article" date="2012" name="PLoS Pathog.">
        <title>Diverse lifestyles and strategies of plant pathogenesis encoded in the genomes of eighteen Dothideomycetes fungi.</title>
        <authorList>
            <person name="Ohm R.A."/>
            <person name="Feau N."/>
            <person name="Henrissat B."/>
            <person name="Schoch C.L."/>
            <person name="Horwitz B.A."/>
            <person name="Barry K.W."/>
            <person name="Condon B.J."/>
            <person name="Copeland A.C."/>
            <person name="Dhillon B."/>
            <person name="Glaser F."/>
            <person name="Hesse C.N."/>
            <person name="Kosti I."/>
            <person name="LaButti K."/>
            <person name="Lindquist E.A."/>
            <person name="Lucas S."/>
            <person name="Salamov A.A."/>
            <person name="Bradshaw R.E."/>
            <person name="Ciuffetti L."/>
            <person name="Hamelin R.C."/>
            <person name="Kema G.H.J."/>
            <person name="Lawrence C."/>
            <person name="Scott J.A."/>
            <person name="Spatafora J.W."/>
            <person name="Turgeon B.G."/>
            <person name="de Wit P.J.G.M."/>
            <person name="Zhong S."/>
            <person name="Goodwin S.B."/>
            <person name="Grigoriev I.V."/>
        </authorList>
    </citation>
    <scope>NUCLEOTIDE SEQUENCE [LARGE SCALE GENOMIC DNA]</scope>
    <source>
        <strain evidence="3">C5 / ATCC 48332 / race O</strain>
    </source>
</reference>
<dbReference type="Pfam" id="PF26639">
    <property type="entry name" value="Het-6_barrel"/>
    <property type="match status" value="1"/>
</dbReference>
<organism evidence="2 3">
    <name type="scientific">Cochliobolus heterostrophus (strain C5 / ATCC 48332 / race O)</name>
    <name type="common">Southern corn leaf blight fungus</name>
    <name type="synonym">Bipolaris maydis</name>
    <dbReference type="NCBI Taxonomy" id="701091"/>
    <lineage>
        <taxon>Eukaryota</taxon>
        <taxon>Fungi</taxon>
        <taxon>Dikarya</taxon>
        <taxon>Ascomycota</taxon>
        <taxon>Pezizomycotina</taxon>
        <taxon>Dothideomycetes</taxon>
        <taxon>Pleosporomycetidae</taxon>
        <taxon>Pleosporales</taxon>
        <taxon>Pleosporineae</taxon>
        <taxon>Pleosporaceae</taxon>
        <taxon>Bipolaris</taxon>
    </lineage>
</organism>
<protein>
    <recommendedName>
        <fullName evidence="1">Heterokaryon incompatibility domain-containing protein</fullName>
    </recommendedName>
</protein>